<gene>
    <name evidence="3" type="ORF">L1I42_04130</name>
</gene>
<organism evidence="3 4">
    <name type="scientific">Maritalea mediterranea</name>
    <dbReference type="NCBI Taxonomy" id="2909667"/>
    <lineage>
        <taxon>Bacteria</taxon>
        <taxon>Pseudomonadati</taxon>
        <taxon>Pseudomonadota</taxon>
        <taxon>Alphaproteobacteria</taxon>
        <taxon>Hyphomicrobiales</taxon>
        <taxon>Devosiaceae</taxon>
        <taxon>Maritalea</taxon>
    </lineage>
</organism>
<protein>
    <submittedName>
        <fullName evidence="3">FAD-binding oxidoreductase</fullName>
    </submittedName>
</protein>
<dbReference type="PRINTS" id="PR00420">
    <property type="entry name" value="RNGMNOXGNASE"/>
</dbReference>
<dbReference type="EMBL" id="JAKGTI010000001">
    <property type="protein sequence ID" value="MCF4097672.1"/>
    <property type="molecule type" value="Genomic_DNA"/>
</dbReference>
<evidence type="ECO:0000313" key="4">
    <source>
        <dbReference type="Proteomes" id="UP001201217"/>
    </source>
</evidence>
<dbReference type="Gene3D" id="3.30.9.10">
    <property type="entry name" value="D-Amino Acid Oxidase, subunit A, domain 2"/>
    <property type="match status" value="1"/>
</dbReference>
<name>A0ABS9E632_9HYPH</name>
<dbReference type="Pfam" id="PF01266">
    <property type="entry name" value="DAO"/>
    <property type="match status" value="1"/>
</dbReference>
<dbReference type="PANTHER" id="PTHR13847:SF281">
    <property type="entry name" value="FAD DEPENDENT OXIDOREDUCTASE DOMAIN-CONTAINING PROTEIN"/>
    <property type="match status" value="1"/>
</dbReference>
<evidence type="ECO:0000313" key="3">
    <source>
        <dbReference type="EMBL" id="MCF4097672.1"/>
    </source>
</evidence>
<dbReference type="Gene3D" id="3.50.50.60">
    <property type="entry name" value="FAD/NAD(P)-binding domain"/>
    <property type="match status" value="1"/>
</dbReference>
<dbReference type="InterPro" id="IPR036188">
    <property type="entry name" value="FAD/NAD-bd_sf"/>
</dbReference>
<dbReference type="PANTHER" id="PTHR13847">
    <property type="entry name" value="SARCOSINE DEHYDROGENASE-RELATED"/>
    <property type="match status" value="1"/>
</dbReference>
<evidence type="ECO:0000259" key="2">
    <source>
        <dbReference type="Pfam" id="PF01266"/>
    </source>
</evidence>
<dbReference type="SUPFAM" id="SSF51905">
    <property type="entry name" value="FAD/NAD(P)-binding domain"/>
    <property type="match status" value="1"/>
</dbReference>
<keyword evidence="4" id="KW-1185">Reference proteome</keyword>
<feature type="domain" description="FAD dependent oxidoreductase" evidence="2">
    <location>
        <begin position="28"/>
        <end position="380"/>
    </location>
</feature>
<dbReference type="InterPro" id="IPR006076">
    <property type="entry name" value="FAD-dep_OxRdtase"/>
</dbReference>
<keyword evidence="1" id="KW-0560">Oxidoreductase</keyword>
<comment type="caution">
    <text evidence="3">The sequence shown here is derived from an EMBL/GenBank/DDBJ whole genome shotgun (WGS) entry which is preliminary data.</text>
</comment>
<accession>A0ABS9E632</accession>
<dbReference type="RefSeq" id="WP_236113225.1">
    <property type="nucleotide sequence ID" value="NZ_JAKGTI010000001.1"/>
</dbReference>
<reference evidence="3 4" key="1">
    <citation type="submission" date="2022-01" db="EMBL/GenBank/DDBJ databases">
        <title>Maritalea mediterranea sp. nov., isolated from marine plastic residues from the Malva-rosa beach (Valencia, Spain).</title>
        <authorList>
            <person name="Vidal-Verdu A."/>
            <person name="Molina-Menor E."/>
            <person name="Pascual J."/>
            <person name="Pereto J."/>
            <person name="Porcar M."/>
        </authorList>
    </citation>
    <scope>NUCLEOTIDE SEQUENCE [LARGE SCALE GENOMIC DNA]</scope>
    <source>
        <strain evidence="3 4">P4.10X</strain>
    </source>
</reference>
<sequence>MTYIDSYYNDTRIEIAPFSALAEHIEADVCIVGAGLAGLTAARELAVAGRSVCVLEAEEVGWGASGRNGGFVSDGFAEGMPALEKKLGKDHAKQLFRVSQEGTQYVKDRMAGFATPQVPMGQNWMAVVRHDVGDAMLRHAAQMNAEYGAQYEARSTAEVRTLLRSDTYYQGLEDGSAIHIHPLNYVLGLADDARAQGAQIFTHSPAVDLQKMQAGFELTTKQGMRVHCAQVILCGSAYLHNLYPRIEGAVLPVATYVVTSKPMENLLAEAILYRGAISDTRRAGDYYRLVDEGKRLLWGGRITTQKSEPKKLANMLKNDITRIYPQLDTLEIDYAWSGLMGYCVHKMPLLRELEPGIWTATATGGHGLNTTATIGKLVAEAVAGHSDRYKLFAPFKARWGGGMLGRAATQIAYWGMQLQDWREERA</sequence>
<evidence type="ECO:0000256" key="1">
    <source>
        <dbReference type="ARBA" id="ARBA00023002"/>
    </source>
</evidence>
<dbReference type="Proteomes" id="UP001201217">
    <property type="component" value="Unassembled WGS sequence"/>
</dbReference>
<proteinExistence type="predicted"/>